<dbReference type="RefSeq" id="WP_197355599.1">
    <property type="nucleotide sequence ID" value="NZ_CP036298.1"/>
</dbReference>
<dbReference type="AlphaFoldDB" id="A0A518GE50"/>
<dbReference type="PANTHER" id="PTHR43169">
    <property type="entry name" value="EXSB FAMILY PROTEIN"/>
    <property type="match status" value="1"/>
</dbReference>
<dbReference type="GO" id="GO:0016783">
    <property type="term" value="F:sulfurtransferase activity"/>
    <property type="evidence" value="ECO:0007669"/>
    <property type="project" value="InterPro"/>
</dbReference>
<evidence type="ECO:0000256" key="1">
    <source>
        <dbReference type="PIRSR" id="PIRSR006661-1"/>
    </source>
</evidence>
<dbReference type="InterPro" id="IPR014729">
    <property type="entry name" value="Rossmann-like_a/b/a_fold"/>
</dbReference>
<feature type="compositionally biased region" description="Basic and acidic residues" evidence="2">
    <location>
        <begin position="1"/>
        <end position="11"/>
    </location>
</feature>
<dbReference type="NCBIfam" id="TIGR00268">
    <property type="entry name" value="ATP-dependent sacrificial sulfur transferase LarE"/>
    <property type="match status" value="1"/>
</dbReference>
<dbReference type="EMBL" id="CP036298">
    <property type="protein sequence ID" value="QDV26876.1"/>
    <property type="molecule type" value="Genomic_DNA"/>
</dbReference>
<dbReference type="KEGG" id="ahel:Q31a_52550"/>
<name>A0A518GE50_9BACT</name>
<reference evidence="3 4" key="1">
    <citation type="submission" date="2019-02" db="EMBL/GenBank/DDBJ databases">
        <title>Deep-cultivation of Planctomycetes and their phenomic and genomic characterization uncovers novel biology.</title>
        <authorList>
            <person name="Wiegand S."/>
            <person name="Jogler M."/>
            <person name="Boedeker C."/>
            <person name="Pinto D."/>
            <person name="Vollmers J."/>
            <person name="Rivas-Marin E."/>
            <person name="Kohn T."/>
            <person name="Peeters S.H."/>
            <person name="Heuer A."/>
            <person name="Rast P."/>
            <person name="Oberbeckmann S."/>
            <person name="Bunk B."/>
            <person name="Jeske O."/>
            <person name="Meyerdierks A."/>
            <person name="Storesund J.E."/>
            <person name="Kallscheuer N."/>
            <person name="Luecker S."/>
            <person name="Lage O.M."/>
            <person name="Pohl T."/>
            <person name="Merkel B.J."/>
            <person name="Hornburger P."/>
            <person name="Mueller R.-W."/>
            <person name="Bruemmer F."/>
            <person name="Labrenz M."/>
            <person name="Spormann A.M."/>
            <person name="Op den Camp H."/>
            <person name="Overmann J."/>
            <person name="Amann R."/>
            <person name="Jetten M.S.M."/>
            <person name="Mascher T."/>
            <person name="Medema M.H."/>
            <person name="Devos D.P."/>
            <person name="Kaster A.-K."/>
            <person name="Ovreas L."/>
            <person name="Rohde M."/>
            <person name="Galperin M.Y."/>
            <person name="Jogler C."/>
        </authorList>
    </citation>
    <scope>NUCLEOTIDE SEQUENCE [LARGE SCALE GENOMIC DNA]</scope>
    <source>
        <strain evidence="3 4">Q31a</strain>
    </source>
</reference>
<dbReference type="CDD" id="cd01990">
    <property type="entry name" value="LarE-like"/>
    <property type="match status" value="1"/>
</dbReference>
<dbReference type="SUPFAM" id="SSF52402">
    <property type="entry name" value="Adenine nucleotide alpha hydrolases-like"/>
    <property type="match status" value="1"/>
</dbReference>
<dbReference type="Proteomes" id="UP000318017">
    <property type="component" value="Chromosome"/>
</dbReference>
<organism evidence="3 4">
    <name type="scientific">Aureliella helgolandensis</name>
    <dbReference type="NCBI Taxonomy" id="2527968"/>
    <lineage>
        <taxon>Bacteria</taxon>
        <taxon>Pseudomonadati</taxon>
        <taxon>Planctomycetota</taxon>
        <taxon>Planctomycetia</taxon>
        <taxon>Pirellulales</taxon>
        <taxon>Pirellulaceae</taxon>
        <taxon>Aureliella</taxon>
    </lineage>
</organism>
<proteinExistence type="predicted"/>
<dbReference type="InterPro" id="IPR005232">
    <property type="entry name" value="LarE"/>
</dbReference>
<gene>
    <name evidence="3" type="ORF">Q31a_52550</name>
</gene>
<accession>A0A518GE50</accession>
<evidence type="ECO:0000313" key="4">
    <source>
        <dbReference type="Proteomes" id="UP000318017"/>
    </source>
</evidence>
<evidence type="ECO:0000313" key="3">
    <source>
        <dbReference type="EMBL" id="QDV26876.1"/>
    </source>
</evidence>
<protein>
    <submittedName>
        <fullName evidence="3">tRNA-specific 2-thiouridylase MnmA</fullName>
    </submittedName>
</protein>
<dbReference type="Gene3D" id="3.40.50.620">
    <property type="entry name" value="HUPs"/>
    <property type="match status" value="1"/>
</dbReference>
<dbReference type="PANTHER" id="PTHR43169:SF2">
    <property type="entry name" value="NAD_GMP SYNTHASE DOMAIN-CONTAINING PROTEIN"/>
    <property type="match status" value="1"/>
</dbReference>
<dbReference type="InterPro" id="IPR052188">
    <property type="entry name" value="Ni-pincer_cofactor_biosynth"/>
</dbReference>
<feature type="region of interest" description="Disordered" evidence="2">
    <location>
        <begin position="1"/>
        <end position="24"/>
    </location>
</feature>
<dbReference type="PIRSF" id="PIRSF006661">
    <property type="entry name" value="PP-lp_UCP006661"/>
    <property type="match status" value="1"/>
</dbReference>
<feature type="active site" description="Nucleophile and sulfur donor" evidence="1">
    <location>
        <position position="205"/>
    </location>
</feature>
<keyword evidence="4" id="KW-1185">Reference proteome</keyword>
<evidence type="ECO:0000256" key="2">
    <source>
        <dbReference type="SAM" id="MobiDB-lite"/>
    </source>
</evidence>
<sequence length="310" mass="33377">MSSPGDRRAEGAPEFAQPSRQGATSTSGVFPVAAAAVADLSQELIAWFKPALSYVVALSGGVDSAVVAKAAKLSGVSASAATARSPSVSAVELSDVRRLVDQLQIPHEFIDTREVLDANYRVNDARRCYYCKSTLFSAVRSRFSDAIILTGTNWDDLGDYRPGLTAAQEASVQSPLVDLQIGKQQVRQLAEFWQLHVAEKPASPCLASRIAHGVPVTETRLAMVEQAEGFLRGLGLTEFRVRLHADEVARLEVAPSAISWLASPEISQQITAALKSMGFRFVTLDLEGFRSGSLNPVFQIDNVNSGTRSR</sequence>